<comment type="caution">
    <text evidence="2">The sequence shown here is derived from an EMBL/GenBank/DDBJ whole genome shotgun (WGS) entry which is preliminary data.</text>
</comment>
<dbReference type="AlphaFoldDB" id="A0A1X2H588"/>
<reference evidence="2 3" key="1">
    <citation type="submission" date="2016-07" db="EMBL/GenBank/DDBJ databases">
        <title>Pervasive Adenine N6-methylation of Active Genes in Fungi.</title>
        <authorList>
            <consortium name="DOE Joint Genome Institute"/>
            <person name="Mondo S.J."/>
            <person name="Dannebaum R.O."/>
            <person name="Kuo R.C."/>
            <person name="Labutti K."/>
            <person name="Haridas S."/>
            <person name="Kuo A."/>
            <person name="Salamov A."/>
            <person name="Ahrendt S.R."/>
            <person name="Lipzen A."/>
            <person name="Sullivan W."/>
            <person name="Andreopoulos W.B."/>
            <person name="Clum A."/>
            <person name="Lindquist E."/>
            <person name="Daum C."/>
            <person name="Ramamoorthy G.K."/>
            <person name="Gryganskyi A."/>
            <person name="Culley D."/>
            <person name="Magnuson J.K."/>
            <person name="James T.Y."/>
            <person name="O'Malley M.A."/>
            <person name="Stajich J.E."/>
            <person name="Spatafora J.W."/>
            <person name="Visel A."/>
            <person name="Grigoriev I.V."/>
        </authorList>
    </citation>
    <scope>NUCLEOTIDE SEQUENCE [LARGE SCALE GENOMIC DNA]</scope>
    <source>
        <strain evidence="2 3">NRRL 2496</strain>
    </source>
</reference>
<feature type="chain" id="PRO_5010870466" evidence="1">
    <location>
        <begin position="21"/>
        <end position="74"/>
    </location>
</feature>
<evidence type="ECO:0000313" key="3">
    <source>
        <dbReference type="Proteomes" id="UP000242180"/>
    </source>
</evidence>
<protein>
    <submittedName>
        <fullName evidence="2">Uncharacterized protein</fullName>
    </submittedName>
</protein>
<keyword evidence="3" id="KW-1185">Reference proteome</keyword>
<name>A0A1X2H588_SYNRA</name>
<gene>
    <name evidence="2" type="ORF">BCR43DRAFT_497132</name>
</gene>
<dbReference type="Proteomes" id="UP000242180">
    <property type="component" value="Unassembled WGS sequence"/>
</dbReference>
<proteinExistence type="predicted"/>
<organism evidence="2 3">
    <name type="scientific">Syncephalastrum racemosum</name>
    <name type="common">Filamentous fungus</name>
    <dbReference type="NCBI Taxonomy" id="13706"/>
    <lineage>
        <taxon>Eukaryota</taxon>
        <taxon>Fungi</taxon>
        <taxon>Fungi incertae sedis</taxon>
        <taxon>Mucoromycota</taxon>
        <taxon>Mucoromycotina</taxon>
        <taxon>Mucoromycetes</taxon>
        <taxon>Mucorales</taxon>
        <taxon>Syncephalastraceae</taxon>
        <taxon>Syncephalastrum</taxon>
    </lineage>
</organism>
<dbReference type="EMBL" id="MCGN01000009">
    <property type="protein sequence ID" value="ORY93552.1"/>
    <property type="molecule type" value="Genomic_DNA"/>
</dbReference>
<feature type="signal peptide" evidence="1">
    <location>
        <begin position="1"/>
        <end position="20"/>
    </location>
</feature>
<keyword evidence="1" id="KW-0732">Signal</keyword>
<accession>A0A1X2H588</accession>
<evidence type="ECO:0000313" key="2">
    <source>
        <dbReference type="EMBL" id="ORY93552.1"/>
    </source>
</evidence>
<dbReference type="InParanoid" id="A0A1X2H588"/>
<evidence type="ECO:0000256" key="1">
    <source>
        <dbReference type="SAM" id="SignalP"/>
    </source>
</evidence>
<sequence>MSDFPHGLRLLFMVTRICVCRPIQVVGARISVWRKLPDTVVLSNRKLPRLCVSTIPFVLAVRHITLAFQASILM</sequence>